<dbReference type="InterPro" id="IPR002364">
    <property type="entry name" value="Quin_OxRdtase/zeta-crystal_CS"/>
</dbReference>
<dbReference type="InterPro" id="IPR037397">
    <property type="entry name" value="RTN4IP1"/>
</dbReference>
<dbReference type="AlphaFoldDB" id="A0AB34H7D8"/>
<organism evidence="23 24">
    <name type="scientific">Eschrichtius robustus</name>
    <name type="common">California gray whale</name>
    <name type="synonym">Eschrichtius gibbosus</name>
    <dbReference type="NCBI Taxonomy" id="9764"/>
    <lineage>
        <taxon>Eukaryota</taxon>
        <taxon>Metazoa</taxon>
        <taxon>Chordata</taxon>
        <taxon>Craniata</taxon>
        <taxon>Vertebrata</taxon>
        <taxon>Euteleostomi</taxon>
        <taxon>Mammalia</taxon>
        <taxon>Eutheria</taxon>
        <taxon>Laurasiatheria</taxon>
        <taxon>Artiodactyla</taxon>
        <taxon>Whippomorpha</taxon>
        <taxon>Cetacea</taxon>
        <taxon>Mysticeti</taxon>
        <taxon>Eschrichtiidae</taxon>
        <taxon>Eschrichtius</taxon>
    </lineage>
</organism>
<dbReference type="EMBL" id="JAIQCJ010001565">
    <property type="protein sequence ID" value="KAJ8788711.1"/>
    <property type="molecule type" value="Genomic_DNA"/>
</dbReference>
<evidence type="ECO:0000259" key="22">
    <source>
        <dbReference type="SMART" id="SM00829"/>
    </source>
</evidence>
<evidence type="ECO:0000256" key="15">
    <source>
        <dbReference type="ARBA" id="ARBA00050566"/>
    </source>
</evidence>
<dbReference type="CDD" id="cd08248">
    <property type="entry name" value="RTN4I1"/>
    <property type="match status" value="1"/>
</dbReference>
<comment type="catalytic activity">
    <reaction evidence="16">
        <text>3-demethylubiquinone-10 + NADH + 2 H(+) = 3-demethylubiquinol-10 + NAD(+)</text>
        <dbReference type="Rhea" id="RHEA:83243"/>
        <dbReference type="ChEBI" id="CHEBI:15378"/>
        <dbReference type="ChEBI" id="CHEBI:57540"/>
        <dbReference type="ChEBI" id="CHEBI:57945"/>
        <dbReference type="ChEBI" id="CHEBI:64182"/>
        <dbReference type="ChEBI" id="CHEBI:231824"/>
    </reaction>
</comment>
<dbReference type="GO" id="GO:0005759">
    <property type="term" value="C:mitochondrial matrix"/>
    <property type="evidence" value="ECO:0007669"/>
    <property type="project" value="UniProtKB-SubCell"/>
</dbReference>
<keyword evidence="9" id="KW-0524">Neurogenesis</keyword>
<dbReference type="GO" id="GO:0007399">
    <property type="term" value="P:nervous system development"/>
    <property type="evidence" value="ECO:0007669"/>
    <property type="project" value="UniProtKB-KW"/>
</dbReference>
<dbReference type="SUPFAM" id="SSF51735">
    <property type="entry name" value="NAD(P)-binding Rossmann-fold domains"/>
    <property type="match status" value="1"/>
</dbReference>
<evidence type="ECO:0000256" key="16">
    <source>
        <dbReference type="ARBA" id="ARBA00051102"/>
    </source>
</evidence>
<evidence type="ECO:0000256" key="8">
    <source>
        <dbReference type="ARBA" id="ARBA00022857"/>
    </source>
</evidence>
<comment type="subcellular location">
    <subcellularLocation>
        <location evidence="2">Mitochondrion matrix</location>
    </subcellularLocation>
    <subcellularLocation>
        <location evidence="1">Mitochondrion outer membrane</location>
    </subcellularLocation>
</comment>
<keyword evidence="10" id="KW-0809">Transit peptide</keyword>
<comment type="function">
    <text evidence="18">NAD(P)H oxidoreductase involved in the ubiquinone biosynthetic pathway. Required for the O-methyltransferase activity of COQ3. Able to catalyze the oxidoreduction of 3-demethylubiquinone into 3-demethylubiquinol in vitro. However, it is unclear if 3-demethylubiquinone constitutes a substrate in vivo. May also play a role in the regulation of retinal ganglion cell (RGC) neurite outgrowth, and hence in the development of the inner retina and optic nerve. Appears to be a potent inhibitor of regeneration following spinal cord injury.</text>
</comment>
<proteinExistence type="inferred from homology"/>
<evidence type="ECO:0000256" key="21">
    <source>
        <dbReference type="ARBA" id="ARBA00081676"/>
    </source>
</evidence>
<dbReference type="Gene3D" id="3.40.50.720">
    <property type="entry name" value="NAD(P)-binding Rossmann-like Domain"/>
    <property type="match status" value="1"/>
</dbReference>
<dbReference type="GO" id="GO:0005741">
    <property type="term" value="C:mitochondrial outer membrane"/>
    <property type="evidence" value="ECO:0007669"/>
    <property type="project" value="UniProtKB-SubCell"/>
</dbReference>
<evidence type="ECO:0000256" key="7">
    <source>
        <dbReference type="ARBA" id="ARBA00022787"/>
    </source>
</evidence>
<keyword evidence="8" id="KW-0521">NADP</keyword>
<evidence type="ECO:0000313" key="24">
    <source>
        <dbReference type="Proteomes" id="UP001159641"/>
    </source>
</evidence>
<comment type="similarity">
    <text evidence="4">Belongs to the zinc-containing alcohol dehydrogenase family. Quinone oxidoreductase subfamily.</text>
</comment>
<evidence type="ECO:0000256" key="12">
    <source>
        <dbReference type="ARBA" id="ARBA00023128"/>
    </source>
</evidence>
<dbReference type="InterPro" id="IPR013149">
    <property type="entry name" value="ADH-like_C"/>
</dbReference>
<dbReference type="InterPro" id="IPR011032">
    <property type="entry name" value="GroES-like_sf"/>
</dbReference>
<dbReference type="FunFam" id="3.90.180.10:FF:000009">
    <property type="entry name" value="Reticulon-4-interacting protein 1, mitochondrial"/>
    <property type="match status" value="1"/>
</dbReference>
<keyword evidence="24" id="KW-1185">Reference proteome</keyword>
<accession>A0AB34H7D8</accession>
<dbReference type="GO" id="GO:0016491">
    <property type="term" value="F:oxidoreductase activity"/>
    <property type="evidence" value="ECO:0007669"/>
    <property type="project" value="UniProtKB-KW"/>
</dbReference>
<dbReference type="InterPro" id="IPR013154">
    <property type="entry name" value="ADH-like_N"/>
</dbReference>
<dbReference type="InterPro" id="IPR036291">
    <property type="entry name" value="NAD(P)-bd_dom_sf"/>
</dbReference>
<dbReference type="GO" id="GO:0008270">
    <property type="term" value="F:zinc ion binding"/>
    <property type="evidence" value="ECO:0007669"/>
    <property type="project" value="InterPro"/>
</dbReference>
<evidence type="ECO:0000313" key="23">
    <source>
        <dbReference type="EMBL" id="KAJ8788711.1"/>
    </source>
</evidence>
<evidence type="ECO:0000256" key="20">
    <source>
        <dbReference type="ARBA" id="ARBA00071154"/>
    </source>
</evidence>
<sequence length="484" mass="53089">MGFLKTCVLRRNACTAVCFWRRQVVQKPSVRKISTTSPRSTVMPAWVIDKYGSNEVLRFTQNMMIPMIHYPNEVIIKVHAASINPIDVNMRSGYGATALNMKRDPLHIKIKGEEFPLTLGRDVSGVVMECGLDVRYFKPGDEVWAAVPPWKQGTLSEFVVVSGNEVSHKPRSLTHTQAASLPYVALTAWSAINKIGGLNDKNCTGKRVLILGASGGVGTFAIQVMKAWDAHVTAVCSQDASELVRKLGADDVIDYKSGNMEEQLKSLKPFDFILDSVGGSTETWALNCLKKWSGATYVTLVTPFLLNMDRLGIADGMLQTGVTVGSKTLKHFRQGVHYRWAFFMASGPYLDDIAELVDAGKGYLGSGVISDSEGLWDYGGRYVTLDPRRGNTDPVAELGAMPVREAVLELCLAAQRWGPSTVAAMLGEVEVTLSLLERATIIHQWCPPQIQPVIEKTFPFSKVPEAFLKVERGHARGKTVVSVA</sequence>
<dbReference type="PANTHER" id="PTHR11695">
    <property type="entry name" value="ALCOHOL DEHYDROGENASE RELATED"/>
    <property type="match status" value="1"/>
</dbReference>
<dbReference type="FunFam" id="3.40.50.720:FF:000147">
    <property type="entry name" value="Reticulon-4-interacting protein 1 homolog, mitochondrial"/>
    <property type="match status" value="1"/>
</dbReference>
<reference evidence="23 24" key="1">
    <citation type="submission" date="2022-11" db="EMBL/GenBank/DDBJ databases">
        <title>Whole genome sequence of Eschrichtius robustus ER-17-0199.</title>
        <authorList>
            <person name="Bruniche-Olsen A."/>
            <person name="Black A.N."/>
            <person name="Fields C.J."/>
            <person name="Walden K."/>
            <person name="Dewoody J.A."/>
        </authorList>
    </citation>
    <scope>NUCLEOTIDE SEQUENCE [LARGE SCALE GENOMIC DNA]</scope>
    <source>
        <strain evidence="23">ER-17-0199</strain>
        <tissue evidence="23">Blubber</tissue>
    </source>
</reference>
<comment type="catalytic activity">
    <reaction evidence="14">
        <text>3-demethylubiquinone-10 + NADPH + 2 H(+) = 3-demethylubiquinol-10 + NADP(+)</text>
        <dbReference type="Rhea" id="RHEA:83247"/>
        <dbReference type="ChEBI" id="CHEBI:15378"/>
        <dbReference type="ChEBI" id="CHEBI:57783"/>
        <dbReference type="ChEBI" id="CHEBI:58349"/>
        <dbReference type="ChEBI" id="CHEBI:64182"/>
        <dbReference type="ChEBI" id="CHEBI:231824"/>
    </reaction>
</comment>
<evidence type="ECO:0000256" key="4">
    <source>
        <dbReference type="ARBA" id="ARBA00010371"/>
    </source>
</evidence>
<evidence type="ECO:0000256" key="3">
    <source>
        <dbReference type="ARBA" id="ARBA00004749"/>
    </source>
</evidence>
<dbReference type="PANTHER" id="PTHR11695:SF294">
    <property type="entry name" value="RETICULON-4-INTERACTING PROTEIN 1, MITOCHONDRIAL"/>
    <property type="match status" value="1"/>
</dbReference>
<feature type="domain" description="Enoyl reductase (ER)" evidence="22">
    <location>
        <begin position="52"/>
        <end position="481"/>
    </location>
</feature>
<comment type="pathway">
    <text evidence="3">Cofactor biosynthesis; ubiquinone biosynthesis.</text>
</comment>
<keyword evidence="7" id="KW-1000">Mitochondrion outer membrane</keyword>
<dbReference type="Pfam" id="PF00107">
    <property type="entry name" value="ADH_zinc_N"/>
    <property type="match status" value="1"/>
</dbReference>
<evidence type="ECO:0000256" key="9">
    <source>
        <dbReference type="ARBA" id="ARBA00022902"/>
    </source>
</evidence>
<dbReference type="GO" id="GO:0006744">
    <property type="term" value="P:ubiquinone biosynthetic process"/>
    <property type="evidence" value="ECO:0007669"/>
    <property type="project" value="UniProtKB-KW"/>
</dbReference>
<comment type="catalytic activity">
    <reaction evidence="17">
        <text>a 3-demethylubiquinone + NADPH + 2 H(+) = a 3-demethylubiquinol + NADP(+)</text>
        <dbReference type="Rhea" id="RHEA:83239"/>
        <dbReference type="Rhea" id="RHEA-COMP:10914"/>
        <dbReference type="Rhea" id="RHEA-COMP:19654"/>
        <dbReference type="ChEBI" id="CHEBI:15378"/>
        <dbReference type="ChEBI" id="CHEBI:57783"/>
        <dbReference type="ChEBI" id="CHEBI:58349"/>
        <dbReference type="ChEBI" id="CHEBI:84422"/>
        <dbReference type="ChEBI" id="CHEBI:231825"/>
    </reaction>
</comment>
<evidence type="ECO:0000256" key="14">
    <source>
        <dbReference type="ARBA" id="ARBA00050485"/>
    </source>
</evidence>
<evidence type="ECO:0000256" key="6">
    <source>
        <dbReference type="ARBA" id="ARBA00022741"/>
    </source>
</evidence>
<name>A0AB34H7D8_ESCRO</name>
<evidence type="ECO:0000256" key="11">
    <source>
        <dbReference type="ARBA" id="ARBA00023002"/>
    </source>
</evidence>
<comment type="catalytic activity">
    <reaction evidence="15">
        <text>a 3-demethylubiquinone + NADH + 2 H(+) = a 3-demethylubiquinol + NAD(+)</text>
        <dbReference type="Rhea" id="RHEA:83235"/>
        <dbReference type="Rhea" id="RHEA-COMP:10914"/>
        <dbReference type="Rhea" id="RHEA-COMP:19654"/>
        <dbReference type="ChEBI" id="CHEBI:15378"/>
        <dbReference type="ChEBI" id="CHEBI:57540"/>
        <dbReference type="ChEBI" id="CHEBI:57945"/>
        <dbReference type="ChEBI" id="CHEBI:84422"/>
        <dbReference type="ChEBI" id="CHEBI:231825"/>
    </reaction>
</comment>
<evidence type="ECO:0000256" key="10">
    <source>
        <dbReference type="ARBA" id="ARBA00022946"/>
    </source>
</evidence>
<protein>
    <recommendedName>
        <fullName evidence="20">NAD(P)H oxidoreductase RTN4IP1, mitochondrial</fullName>
    </recommendedName>
    <alternativeName>
        <fullName evidence="21">Reticulon-4-interacting protein 1</fullName>
    </alternativeName>
</protein>
<dbReference type="SUPFAM" id="SSF50129">
    <property type="entry name" value="GroES-like"/>
    <property type="match status" value="1"/>
</dbReference>
<evidence type="ECO:0000256" key="2">
    <source>
        <dbReference type="ARBA" id="ARBA00004305"/>
    </source>
</evidence>
<evidence type="ECO:0000256" key="19">
    <source>
        <dbReference type="ARBA" id="ARBA00065335"/>
    </source>
</evidence>
<dbReference type="Gene3D" id="3.90.180.10">
    <property type="entry name" value="Medium-chain alcohol dehydrogenases, catalytic domain"/>
    <property type="match status" value="2"/>
</dbReference>
<evidence type="ECO:0000256" key="17">
    <source>
        <dbReference type="ARBA" id="ARBA00051220"/>
    </source>
</evidence>
<evidence type="ECO:0000256" key="13">
    <source>
        <dbReference type="ARBA" id="ARBA00023136"/>
    </source>
</evidence>
<dbReference type="Proteomes" id="UP001159641">
    <property type="component" value="Unassembled WGS sequence"/>
</dbReference>
<evidence type="ECO:0000256" key="18">
    <source>
        <dbReference type="ARBA" id="ARBA00057321"/>
    </source>
</evidence>
<dbReference type="SMART" id="SM00829">
    <property type="entry name" value="PKS_ER"/>
    <property type="match status" value="1"/>
</dbReference>
<dbReference type="InterPro" id="IPR050700">
    <property type="entry name" value="YIM1/Zinc_Alcohol_DH_Fams"/>
</dbReference>
<dbReference type="GO" id="GO:0000166">
    <property type="term" value="F:nucleotide binding"/>
    <property type="evidence" value="ECO:0007669"/>
    <property type="project" value="UniProtKB-KW"/>
</dbReference>
<dbReference type="Pfam" id="PF13602">
    <property type="entry name" value="ADH_zinc_N_2"/>
    <property type="match status" value="1"/>
</dbReference>
<gene>
    <name evidence="23" type="ORF">J1605_022456</name>
</gene>
<keyword evidence="13" id="KW-0472">Membrane</keyword>
<comment type="caution">
    <text evidence="23">The sequence shown here is derived from an EMBL/GenBank/DDBJ whole genome shotgun (WGS) entry which is preliminary data.</text>
</comment>
<evidence type="ECO:0000256" key="1">
    <source>
        <dbReference type="ARBA" id="ARBA00004294"/>
    </source>
</evidence>
<comment type="subunit">
    <text evidence="19">Interacts with RTN4, UQCRC1 and UQCRC2.</text>
</comment>
<dbReference type="InterPro" id="IPR020843">
    <property type="entry name" value="ER"/>
</dbReference>
<dbReference type="Pfam" id="PF08240">
    <property type="entry name" value="ADH_N"/>
    <property type="match status" value="1"/>
</dbReference>
<dbReference type="PROSITE" id="PS01162">
    <property type="entry name" value="QOR_ZETA_CRYSTAL"/>
    <property type="match status" value="1"/>
</dbReference>
<keyword evidence="6" id="KW-0547">Nucleotide-binding</keyword>
<keyword evidence="12" id="KW-0496">Mitochondrion</keyword>
<evidence type="ECO:0000256" key="5">
    <source>
        <dbReference type="ARBA" id="ARBA00022688"/>
    </source>
</evidence>
<keyword evidence="11" id="KW-0560">Oxidoreductase</keyword>
<keyword evidence="5" id="KW-0831">Ubiquinone biosynthesis</keyword>